<comment type="caution">
    <text evidence="1">The sequence shown here is derived from an EMBL/GenBank/DDBJ whole genome shotgun (WGS) entry which is preliminary data.</text>
</comment>
<dbReference type="EMBL" id="CAXKWB010002190">
    <property type="protein sequence ID" value="CAL4066367.1"/>
    <property type="molecule type" value="Genomic_DNA"/>
</dbReference>
<feature type="non-terminal residue" evidence="1">
    <location>
        <position position="119"/>
    </location>
</feature>
<evidence type="ECO:0000313" key="1">
    <source>
        <dbReference type="EMBL" id="CAL4066367.1"/>
    </source>
</evidence>
<dbReference type="AlphaFoldDB" id="A0AAV2Q0I6"/>
<name>A0AAV2Q0I6_MEGNR</name>
<organism evidence="1 2">
    <name type="scientific">Meganyctiphanes norvegica</name>
    <name type="common">Northern krill</name>
    <name type="synonym">Thysanopoda norvegica</name>
    <dbReference type="NCBI Taxonomy" id="48144"/>
    <lineage>
        <taxon>Eukaryota</taxon>
        <taxon>Metazoa</taxon>
        <taxon>Ecdysozoa</taxon>
        <taxon>Arthropoda</taxon>
        <taxon>Crustacea</taxon>
        <taxon>Multicrustacea</taxon>
        <taxon>Malacostraca</taxon>
        <taxon>Eumalacostraca</taxon>
        <taxon>Eucarida</taxon>
        <taxon>Euphausiacea</taxon>
        <taxon>Euphausiidae</taxon>
        <taxon>Meganyctiphanes</taxon>
    </lineage>
</organism>
<gene>
    <name evidence="1" type="ORF">MNOR_LOCUS5614</name>
</gene>
<evidence type="ECO:0000313" key="2">
    <source>
        <dbReference type="Proteomes" id="UP001497623"/>
    </source>
</evidence>
<reference evidence="1 2" key="1">
    <citation type="submission" date="2024-05" db="EMBL/GenBank/DDBJ databases">
        <authorList>
            <person name="Wallberg A."/>
        </authorList>
    </citation>
    <scope>NUCLEOTIDE SEQUENCE [LARGE SCALE GENOMIC DNA]</scope>
</reference>
<accession>A0AAV2Q0I6</accession>
<protein>
    <submittedName>
        <fullName evidence="1">Uncharacterized protein</fullName>
    </submittedName>
</protein>
<proteinExistence type="predicted"/>
<keyword evidence="2" id="KW-1185">Reference proteome</keyword>
<sequence length="119" mass="13077">MDGLTSDVCKLVSIQTGSRHTNRTLPVEVKMTELVGKSLVSVGIKVRVNIFKDVVGCWGYGAHTHTLGHQVEVESLRQSDNIITNSPRRSVDWLASLGAFCKQSRVDALADNQKAEAWI</sequence>
<dbReference type="Proteomes" id="UP001497623">
    <property type="component" value="Unassembled WGS sequence"/>
</dbReference>